<organism evidence="4">
    <name type="scientific">Zea mays</name>
    <name type="common">Maize</name>
    <dbReference type="NCBI Taxonomy" id="4577"/>
    <lineage>
        <taxon>Eukaryota</taxon>
        <taxon>Viridiplantae</taxon>
        <taxon>Streptophyta</taxon>
        <taxon>Embryophyta</taxon>
        <taxon>Tracheophyta</taxon>
        <taxon>Spermatophyta</taxon>
        <taxon>Magnoliopsida</taxon>
        <taxon>Liliopsida</taxon>
        <taxon>Poales</taxon>
        <taxon>Poaceae</taxon>
        <taxon>PACMAD clade</taxon>
        <taxon>Panicoideae</taxon>
        <taxon>Andropogonodae</taxon>
        <taxon>Andropogoneae</taxon>
        <taxon>Tripsacinae</taxon>
        <taxon>Zea</taxon>
    </lineage>
</organism>
<dbReference type="InParanoid" id="A0A1D6E1J4"/>
<evidence type="ECO:0000256" key="3">
    <source>
        <dbReference type="ARBA" id="ARBA00022691"/>
    </source>
</evidence>
<dbReference type="PANTHER" id="PTHR43832:SF1">
    <property type="entry name" value="S-ADENOSYL-L-METHIONINE-DEPENDENT METHYLTRANSFERASES SUPERFAMILY PROTEIN"/>
    <property type="match status" value="1"/>
</dbReference>
<proteinExistence type="inferred from homology"/>
<dbReference type="EMBL" id="CM007648">
    <property type="protein sequence ID" value="ONM14546.1"/>
    <property type="molecule type" value="Genomic_DNA"/>
</dbReference>
<gene>
    <name evidence="4" type="ORF">ZEAMMB73_Zm00001d002497</name>
</gene>
<reference evidence="4" key="1">
    <citation type="submission" date="2015-12" db="EMBL/GenBank/DDBJ databases">
        <title>Update maize B73 reference genome by single molecule sequencing technologies.</title>
        <authorList>
            <consortium name="Maize Genome Sequencing Project"/>
            <person name="Ware D."/>
        </authorList>
    </citation>
    <scope>NUCLEOTIDE SEQUENCE [LARGE SCALE GENOMIC DNA]</scope>
    <source>
        <tissue evidence="4">Seedling</tissue>
    </source>
</reference>
<comment type="similarity">
    <text evidence="1">Belongs to the CFA/CMAS family.</text>
</comment>
<dbReference type="AlphaFoldDB" id="A0A1D6E1J4"/>
<keyword evidence="2" id="KW-0489">Methyltransferase</keyword>
<evidence type="ECO:0000313" key="4">
    <source>
        <dbReference type="EMBL" id="ONM14546.1"/>
    </source>
</evidence>
<keyword evidence="3" id="KW-0949">S-adenosyl-L-methionine</keyword>
<dbReference type="GO" id="GO:0032259">
    <property type="term" value="P:methylation"/>
    <property type="evidence" value="ECO:0007669"/>
    <property type="project" value="UniProtKB-KW"/>
</dbReference>
<name>A0A1D6E1J4_MAIZE</name>
<dbReference type="PANTHER" id="PTHR43832">
    <property type="match status" value="1"/>
</dbReference>
<evidence type="ECO:0000256" key="1">
    <source>
        <dbReference type="ARBA" id="ARBA00010815"/>
    </source>
</evidence>
<protein>
    <submittedName>
        <fullName evidence="4">Uncharacterized protein</fullName>
    </submittedName>
</protein>
<dbReference type="GO" id="GO:0008168">
    <property type="term" value="F:methyltransferase activity"/>
    <property type="evidence" value="ECO:0007669"/>
    <property type="project" value="UniProtKB-KW"/>
</dbReference>
<evidence type="ECO:0000256" key="2">
    <source>
        <dbReference type="ARBA" id="ARBA00022603"/>
    </source>
</evidence>
<sequence length="154" mass="17678">MCCKPIEGCVVVADDNGVEAPFLVHVGVEDRQRPVLLQALEVWTLPIAHCDPARSFAYSWHINSRVPANMQRMRFARYADSTTIWSNFDFPFGNALENKLPNIEIIVADISKFEKISRWMKEDGLLFVHLFCHKTFPYHFEVTRSSLRCSATMA</sequence>
<keyword evidence="2" id="KW-0808">Transferase</keyword>
<accession>A0A1D6E1J4</accession>